<dbReference type="EMBL" id="CM037029">
    <property type="protein sequence ID" value="KAH7654563.1"/>
    <property type="molecule type" value="Genomic_DNA"/>
</dbReference>
<keyword evidence="1" id="KW-0723">Serine/threonine-protein kinase</keyword>
<keyword evidence="2" id="KW-1185">Reference proteome</keyword>
<dbReference type="Proteomes" id="UP000827976">
    <property type="component" value="Chromosome 19"/>
</dbReference>
<reference evidence="2" key="1">
    <citation type="journal article" date="2022" name="Nat. Commun.">
        <title>Chromosome evolution and the genetic basis of agronomically important traits in greater yam.</title>
        <authorList>
            <person name="Bredeson J.V."/>
            <person name="Lyons J.B."/>
            <person name="Oniyinde I.O."/>
            <person name="Okereke N.R."/>
            <person name="Kolade O."/>
            <person name="Nnabue I."/>
            <person name="Nwadili C.O."/>
            <person name="Hribova E."/>
            <person name="Parker M."/>
            <person name="Nwogha J."/>
            <person name="Shu S."/>
            <person name="Carlson J."/>
            <person name="Kariba R."/>
            <person name="Muthemba S."/>
            <person name="Knop K."/>
            <person name="Barton G.J."/>
            <person name="Sherwood A.V."/>
            <person name="Lopez-Montes A."/>
            <person name="Asiedu R."/>
            <person name="Jamnadass R."/>
            <person name="Muchugi A."/>
            <person name="Goodstein D."/>
            <person name="Egesi C.N."/>
            <person name="Featherston J."/>
            <person name="Asfaw A."/>
            <person name="Simpson G.G."/>
            <person name="Dolezel J."/>
            <person name="Hendre P.S."/>
            <person name="Van Deynze A."/>
            <person name="Kumar P.L."/>
            <person name="Obidiegwu J.E."/>
            <person name="Bhattacharjee R."/>
            <person name="Rokhsar D.S."/>
        </authorList>
    </citation>
    <scope>NUCLEOTIDE SEQUENCE [LARGE SCALE GENOMIC DNA]</scope>
    <source>
        <strain evidence="2">cv. TDa95/00328</strain>
    </source>
</reference>
<evidence type="ECO:0000313" key="2">
    <source>
        <dbReference type="Proteomes" id="UP000827976"/>
    </source>
</evidence>
<dbReference type="EC" id="2.7.11.1" evidence="1"/>
<sequence>MLDLSFNNITGTLPDSLFNLTSLSYLFLGNNSLSGSLPTQKSSSLVYVDLSYNKLAGSFPSWVSQGNLHLNLVANNFVIDDSNSSILPSGLKCLQQDIPCNRGFPIYSSFAIKCGGNRSMQASDGLEYEADNADLTTASYFVTEGNKWAVSNVGRFVGASDFSYIINTLSQFQNTLDPELFQTARLSPSSLRYYGIGLENGNYSVKLQFAEFLYQDSSTWQSLGRRVFDIYIQGNRQEKDFDIRKEAGGVSNKAVVREYVVPVTNNFLEIHFFWAGKGTCCVVNQGYYGSSVSAISASPYDFTSSVSNEPPSASSKNHTGLAVGIATAVATLGLIAIVGIFIWRRKRKLSSDDHQELQEISAKAEIFSYAEVRNATGDFNPDNKLGQGGFGSVYKGKVSDGRVVAVKQLLEASRHGKRQFMTEIATISEVQHRNLVQLYGCCIEGNNRLLVYEYLENKSLDQALFEKKIFLDWPTRFEICLGTARGLAYLHEESRLRIVHRDVKASNILLDADLNPKISDFGLAKLYDDKTTHISTRVAGTIGYLAPEYAMRGHLTEKADIFGFGVVALEVVCGRGNCDQNLEPEKIYLLEWAWNLKEKNSLLEMVDPMLPSFNEEEVGRVISIALLCTQASPALRPPMSRVVAMLVGDIEIKEVTSRPGYLTDWKWKDTSSYASSSNAGISTEISFHVQQTMPSLETEIKESYPPSPSEPILYGLATEGR</sequence>
<proteinExistence type="predicted"/>
<keyword evidence="1" id="KW-0808">Transferase</keyword>
<name>A0ACB7U2K2_DIOAL</name>
<gene>
    <name evidence="1" type="ORF">IHE45_19G150600</name>
</gene>
<protein>
    <submittedName>
        <fullName evidence="1">Non-specific serine/threonine protein kinase protein</fullName>
        <ecNumber evidence="1">2.7.11.1</ecNumber>
    </submittedName>
</protein>
<accession>A0ACB7U2K2</accession>
<comment type="caution">
    <text evidence="1">The sequence shown here is derived from an EMBL/GenBank/DDBJ whole genome shotgun (WGS) entry which is preliminary data.</text>
</comment>
<keyword evidence="1" id="KW-0418">Kinase</keyword>
<evidence type="ECO:0000313" key="1">
    <source>
        <dbReference type="EMBL" id="KAH7654563.1"/>
    </source>
</evidence>
<organism evidence="1 2">
    <name type="scientific">Dioscorea alata</name>
    <name type="common">Purple yam</name>
    <dbReference type="NCBI Taxonomy" id="55571"/>
    <lineage>
        <taxon>Eukaryota</taxon>
        <taxon>Viridiplantae</taxon>
        <taxon>Streptophyta</taxon>
        <taxon>Embryophyta</taxon>
        <taxon>Tracheophyta</taxon>
        <taxon>Spermatophyta</taxon>
        <taxon>Magnoliopsida</taxon>
        <taxon>Liliopsida</taxon>
        <taxon>Dioscoreales</taxon>
        <taxon>Dioscoreaceae</taxon>
        <taxon>Dioscorea</taxon>
    </lineage>
</organism>